<keyword evidence="2 12" id="KW-0235">DNA replication</keyword>
<dbReference type="FunFam" id="3.40.50.300:FF:000489">
    <property type="entry name" value="Primosome assembly protein PriA"/>
    <property type="match status" value="1"/>
</dbReference>
<feature type="binding site" evidence="12">
    <location>
        <position position="538"/>
    </location>
    <ligand>
        <name>Zn(2+)</name>
        <dbReference type="ChEBI" id="CHEBI:29105"/>
        <label>1</label>
    </ligand>
</feature>
<evidence type="ECO:0000256" key="10">
    <source>
        <dbReference type="ARBA" id="ARBA00023235"/>
    </source>
</evidence>
<feature type="binding site" evidence="12">
    <location>
        <position position="575"/>
    </location>
    <ligand>
        <name>Zn(2+)</name>
        <dbReference type="ChEBI" id="CHEBI:29105"/>
        <label>1</label>
    </ligand>
</feature>
<dbReference type="GO" id="GO:0006302">
    <property type="term" value="P:double-strand break repair"/>
    <property type="evidence" value="ECO:0007669"/>
    <property type="project" value="InterPro"/>
</dbReference>
<dbReference type="GO" id="GO:0016887">
    <property type="term" value="F:ATP hydrolysis activity"/>
    <property type="evidence" value="ECO:0007669"/>
    <property type="project" value="RHEA"/>
</dbReference>
<evidence type="ECO:0000256" key="1">
    <source>
        <dbReference type="ARBA" id="ARBA00022515"/>
    </source>
</evidence>
<dbReference type="GO" id="GO:0043138">
    <property type="term" value="F:3'-5' DNA helicase activity"/>
    <property type="evidence" value="ECO:0007669"/>
    <property type="project" value="UniProtKB-EC"/>
</dbReference>
<evidence type="ECO:0000256" key="3">
    <source>
        <dbReference type="ARBA" id="ARBA00022723"/>
    </source>
</evidence>
<dbReference type="GO" id="GO:0006270">
    <property type="term" value="P:DNA replication initiation"/>
    <property type="evidence" value="ECO:0007669"/>
    <property type="project" value="TreeGrafter"/>
</dbReference>
<feature type="domain" description="Helicase ATP-binding" evidence="13">
    <location>
        <begin position="305"/>
        <end position="472"/>
    </location>
</feature>
<keyword evidence="16" id="KW-1185">Reference proteome</keyword>
<evidence type="ECO:0000256" key="9">
    <source>
        <dbReference type="ARBA" id="ARBA00023125"/>
    </source>
</evidence>
<dbReference type="SUPFAM" id="SSF52540">
    <property type="entry name" value="P-loop containing nucleoside triphosphate hydrolases"/>
    <property type="match status" value="1"/>
</dbReference>
<dbReference type="PANTHER" id="PTHR30580:SF0">
    <property type="entry name" value="PRIMOSOMAL PROTEIN N"/>
    <property type="match status" value="1"/>
</dbReference>
<evidence type="ECO:0000256" key="2">
    <source>
        <dbReference type="ARBA" id="ARBA00022705"/>
    </source>
</evidence>
<dbReference type="CDD" id="cd18804">
    <property type="entry name" value="SF2_C_priA"/>
    <property type="match status" value="1"/>
</dbReference>
<dbReference type="InterPro" id="IPR041222">
    <property type="entry name" value="PriA_3primeBD"/>
</dbReference>
<gene>
    <name evidence="12" type="primary">priA</name>
    <name evidence="15" type="ORF">SAMN05216464_10397</name>
</gene>
<dbReference type="GO" id="GO:0008270">
    <property type="term" value="F:zinc ion binding"/>
    <property type="evidence" value="ECO:0007669"/>
    <property type="project" value="UniProtKB-UniRule"/>
</dbReference>
<organism evidence="15 16">
    <name type="scientific">Mucilaginibacter pineti</name>
    <dbReference type="NCBI Taxonomy" id="1391627"/>
    <lineage>
        <taxon>Bacteria</taxon>
        <taxon>Pseudomonadati</taxon>
        <taxon>Bacteroidota</taxon>
        <taxon>Sphingobacteriia</taxon>
        <taxon>Sphingobacteriales</taxon>
        <taxon>Sphingobacteriaceae</taxon>
        <taxon>Mucilaginibacter</taxon>
    </lineage>
</organism>
<keyword evidence="4 12" id="KW-0547">Nucleotide-binding</keyword>
<keyword evidence="1 12" id="KW-0639">Primosome</keyword>
<protein>
    <recommendedName>
        <fullName evidence="12">Replication restart protein PriA</fullName>
    </recommendedName>
    <alternativeName>
        <fullName evidence="12">ATP-dependent DNA helicase PriA</fullName>
        <ecNumber evidence="12">5.6.2.4</ecNumber>
    </alternativeName>
    <alternativeName>
        <fullName evidence="12">DNA 3'-5' helicase PriA</fullName>
    </alternativeName>
</protein>
<keyword evidence="3 12" id="KW-0479">Metal-binding</keyword>
<feature type="binding site" evidence="12">
    <location>
        <position position="562"/>
    </location>
    <ligand>
        <name>Zn(2+)</name>
        <dbReference type="ChEBI" id="CHEBI:29105"/>
        <label>2</label>
    </ligand>
</feature>
<dbReference type="SMART" id="SM00490">
    <property type="entry name" value="HELICc"/>
    <property type="match status" value="1"/>
</dbReference>
<keyword evidence="8 12" id="KW-0067">ATP-binding</keyword>
<dbReference type="InterPro" id="IPR005259">
    <property type="entry name" value="PriA"/>
</dbReference>
<feature type="binding site" evidence="12">
    <location>
        <position position="544"/>
    </location>
    <ligand>
        <name>Zn(2+)</name>
        <dbReference type="ChEBI" id="CHEBI:29105"/>
        <label>2</label>
    </ligand>
</feature>
<comment type="similarity">
    <text evidence="12">Belongs to the helicase family. PriA subfamily.</text>
</comment>
<evidence type="ECO:0000256" key="5">
    <source>
        <dbReference type="ARBA" id="ARBA00022801"/>
    </source>
</evidence>
<dbReference type="InterPro" id="IPR011545">
    <property type="entry name" value="DEAD/DEAH_box_helicase_dom"/>
</dbReference>
<dbReference type="AlphaFoldDB" id="A0A1G6YUA7"/>
<dbReference type="EMBL" id="FNAI01000003">
    <property type="protein sequence ID" value="SDD93881.1"/>
    <property type="molecule type" value="Genomic_DNA"/>
</dbReference>
<dbReference type="HAMAP" id="MF_00983">
    <property type="entry name" value="PriA"/>
    <property type="match status" value="1"/>
</dbReference>
<comment type="catalytic activity">
    <reaction evidence="12">
        <text>Couples ATP hydrolysis with the unwinding of duplex DNA by translocating in the 3'-5' direction.</text>
        <dbReference type="EC" id="5.6.2.4"/>
    </reaction>
</comment>
<accession>A0A1G6YUA7</accession>
<sequence>MLEFAEIEHTDRKTLFAEVILPLSISKNYTYRVPFELNDAIAIGKRVVVQFGKSKLYTAIVKEISALAPEKYEAKYIIDILDDRPVVTPHQLYFWQWVADYYMCNIGEVMNAALPAALKLASETKIVLNTEFEIDRTTLHDKEYLIVEALDIQPELTISDIAKLLGQKTVMPILKLMFEKNIIHISEEVSERYKPRKRTFIVLNPVYNNPDNLRELFPILEKRAPKQADALLAFIKLSRHQKTITKNQLVEESGAGESSIKSLIEKEIFFAEEKNVSRLHFEEDLDSINNFELSEQQAEVLQSINEQFKEKDVTLLHGVTSSGKTQIYIRLIEEMMRNDRQVLYLLPEIALTTHIIERLRIYFGADIGVYHSRFNDNERVEVWQKVLNNDYKVILGARSSVFLPFNDLGLIIVDEEHETSYKQFDPAPRYNARDAAIFLANTHQGKVLLGSATPSFESYHNARTHKYGFAELTERYGGVQLPDVEVVSISLETKQKTIQSHFTSVLMDGIKLALENKEQVILFQNRRGYAPVLMCKICAYTPKCINCDVSLTYHKSSGKLHCHYCGYREDSPSICPACGSTHLEYKGFGTEKIEDELSLLLPEARITRMDLDTTRSRNSLQTILNNLEEKKIDILVGTQMVAKGLDFSDVTLIGIINADSLLKFPDYRANERSFQMLAQVSGRAGRRGKQGKVVIQTYDPNHRVIKQVIANDYNDLYAIEMAERKSFKYPPFYRIINLDIKHKHPEVLYNQAVYLANELRKHFGERVIGPEAPLISRIRNYYIKSIMLKFEKDGISIVKAKAILKEVIVQFQTTKLSKGSIVQPDVDPY</sequence>
<evidence type="ECO:0000256" key="8">
    <source>
        <dbReference type="ARBA" id="ARBA00022840"/>
    </source>
</evidence>
<dbReference type="GO" id="GO:0006269">
    <property type="term" value="P:DNA replication, synthesis of primer"/>
    <property type="evidence" value="ECO:0007669"/>
    <property type="project" value="UniProtKB-KW"/>
</dbReference>
<keyword evidence="7 12" id="KW-0862">Zinc</keyword>
<dbReference type="Pfam" id="PF00271">
    <property type="entry name" value="Helicase_C"/>
    <property type="match status" value="1"/>
</dbReference>
<dbReference type="InterPro" id="IPR040498">
    <property type="entry name" value="PriA_CRR"/>
</dbReference>
<dbReference type="RefSeq" id="WP_091147779.1">
    <property type="nucleotide sequence ID" value="NZ_FNAI01000003.1"/>
</dbReference>
<dbReference type="Pfam" id="PF00270">
    <property type="entry name" value="DEAD"/>
    <property type="match status" value="1"/>
</dbReference>
<keyword evidence="10 12" id="KW-0413">Isomerase</keyword>
<dbReference type="PROSITE" id="PS51194">
    <property type="entry name" value="HELICASE_CTER"/>
    <property type="match status" value="1"/>
</dbReference>
<proteinExistence type="inferred from homology"/>
<evidence type="ECO:0000313" key="16">
    <source>
        <dbReference type="Proteomes" id="UP000199072"/>
    </source>
</evidence>
<dbReference type="Proteomes" id="UP000199072">
    <property type="component" value="Unassembled WGS sequence"/>
</dbReference>
<dbReference type="InterPro" id="IPR001650">
    <property type="entry name" value="Helicase_C-like"/>
</dbReference>
<dbReference type="Pfam" id="PF17764">
    <property type="entry name" value="PriA_3primeBD"/>
    <property type="match status" value="1"/>
</dbReference>
<dbReference type="GO" id="GO:1990077">
    <property type="term" value="C:primosome complex"/>
    <property type="evidence" value="ECO:0007669"/>
    <property type="project" value="UniProtKB-UniRule"/>
</dbReference>
<evidence type="ECO:0000259" key="13">
    <source>
        <dbReference type="PROSITE" id="PS51192"/>
    </source>
</evidence>
<keyword evidence="9 12" id="KW-0238">DNA-binding</keyword>
<feature type="binding site" evidence="12">
    <location>
        <position position="535"/>
    </location>
    <ligand>
        <name>Zn(2+)</name>
        <dbReference type="ChEBI" id="CHEBI:29105"/>
        <label>1</label>
    </ligand>
</feature>
<feature type="binding site" evidence="12">
    <location>
        <position position="565"/>
    </location>
    <ligand>
        <name>Zn(2+)</name>
        <dbReference type="ChEBI" id="CHEBI:29105"/>
        <label>2</label>
    </ligand>
</feature>
<dbReference type="Gene3D" id="3.40.1440.60">
    <property type="entry name" value="PriA, 3(prime) DNA-binding domain"/>
    <property type="match status" value="1"/>
</dbReference>
<reference evidence="15 16" key="1">
    <citation type="submission" date="2016-10" db="EMBL/GenBank/DDBJ databases">
        <authorList>
            <person name="de Groot N.N."/>
        </authorList>
    </citation>
    <scope>NUCLEOTIDE SEQUENCE [LARGE SCALE GENOMIC DNA]</scope>
    <source>
        <strain evidence="15 16">47C3B</strain>
    </source>
</reference>
<dbReference type="OrthoDB" id="9759544at2"/>
<comment type="function">
    <text evidence="12">Initiates the restart of stalled replication forks, which reloads the replicative helicase on sites other than the origin of replication. Recognizes and binds to abandoned replication forks and remodels them to uncover a helicase loading site. Promotes assembly of the primosome at these replication forks.</text>
</comment>
<dbReference type="InterPro" id="IPR014001">
    <property type="entry name" value="Helicase_ATP-bd"/>
</dbReference>
<evidence type="ECO:0000256" key="12">
    <source>
        <dbReference type="HAMAP-Rule" id="MF_00983"/>
    </source>
</evidence>
<evidence type="ECO:0000256" key="11">
    <source>
        <dbReference type="ARBA" id="ARBA00048988"/>
    </source>
</evidence>
<evidence type="ECO:0000256" key="4">
    <source>
        <dbReference type="ARBA" id="ARBA00022741"/>
    </source>
</evidence>
<evidence type="ECO:0000259" key="14">
    <source>
        <dbReference type="PROSITE" id="PS51194"/>
    </source>
</evidence>
<dbReference type="STRING" id="1391627.SAMN05216464_10397"/>
<evidence type="ECO:0000256" key="6">
    <source>
        <dbReference type="ARBA" id="ARBA00022806"/>
    </source>
</evidence>
<dbReference type="GO" id="GO:0005524">
    <property type="term" value="F:ATP binding"/>
    <property type="evidence" value="ECO:0007669"/>
    <property type="project" value="UniProtKB-UniRule"/>
</dbReference>
<dbReference type="GO" id="GO:0006310">
    <property type="term" value="P:DNA recombination"/>
    <property type="evidence" value="ECO:0007669"/>
    <property type="project" value="InterPro"/>
</dbReference>
<evidence type="ECO:0000313" key="15">
    <source>
        <dbReference type="EMBL" id="SDD93881.1"/>
    </source>
</evidence>
<keyword evidence="6 12" id="KW-0347">Helicase</keyword>
<dbReference type="Pfam" id="PF18319">
    <property type="entry name" value="Zn_ribbon_PriA"/>
    <property type="match status" value="1"/>
</dbReference>
<comment type="catalytic activity">
    <reaction evidence="11 12">
        <text>ATP + H2O = ADP + phosphate + H(+)</text>
        <dbReference type="Rhea" id="RHEA:13065"/>
        <dbReference type="ChEBI" id="CHEBI:15377"/>
        <dbReference type="ChEBI" id="CHEBI:15378"/>
        <dbReference type="ChEBI" id="CHEBI:30616"/>
        <dbReference type="ChEBI" id="CHEBI:43474"/>
        <dbReference type="ChEBI" id="CHEBI:456216"/>
        <dbReference type="EC" id="5.6.2.4"/>
    </reaction>
</comment>
<comment type="cofactor">
    <cofactor evidence="12">
        <name>Zn(2+)</name>
        <dbReference type="ChEBI" id="CHEBI:29105"/>
    </cofactor>
    <text evidence="12">Binds 2 zinc ions per subunit.</text>
</comment>
<dbReference type="InterPro" id="IPR027417">
    <property type="entry name" value="P-loop_NTPase"/>
</dbReference>
<dbReference type="InterPro" id="IPR041236">
    <property type="entry name" value="PriA_C"/>
</dbReference>
<dbReference type="SMART" id="SM00487">
    <property type="entry name" value="DEXDc"/>
    <property type="match status" value="1"/>
</dbReference>
<name>A0A1G6YUA7_9SPHI</name>
<feature type="binding site" evidence="12">
    <location>
        <position position="578"/>
    </location>
    <ligand>
        <name>Zn(2+)</name>
        <dbReference type="ChEBI" id="CHEBI:29105"/>
        <label>1</label>
    </ligand>
</feature>
<dbReference type="PANTHER" id="PTHR30580">
    <property type="entry name" value="PRIMOSOMAL PROTEIN N"/>
    <property type="match status" value="1"/>
</dbReference>
<dbReference type="Pfam" id="PF18074">
    <property type="entry name" value="PriA_C"/>
    <property type="match status" value="1"/>
</dbReference>
<dbReference type="CDD" id="cd17929">
    <property type="entry name" value="DEXHc_priA"/>
    <property type="match status" value="1"/>
</dbReference>
<dbReference type="GO" id="GO:0003677">
    <property type="term" value="F:DNA binding"/>
    <property type="evidence" value="ECO:0007669"/>
    <property type="project" value="UniProtKB-UniRule"/>
</dbReference>
<feature type="binding site" evidence="12">
    <location>
        <position position="547"/>
    </location>
    <ligand>
        <name>Zn(2+)</name>
        <dbReference type="ChEBI" id="CHEBI:29105"/>
        <label>2</label>
    </ligand>
</feature>
<dbReference type="FunFam" id="3.40.1440.60:FF:000001">
    <property type="entry name" value="Primosomal protein N"/>
    <property type="match status" value="1"/>
</dbReference>
<dbReference type="PROSITE" id="PS51192">
    <property type="entry name" value="HELICASE_ATP_BIND_1"/>
    <property type="match status" value="1"/>
</dbReference>
<dbReference type="EC" id="5.6.2.4" evidence="12"/>
<dbReference type="InterPro" id="IPR042115">
    <property type="entry name" value="PriA_3primeBD_sf"/>
</dbReference>
<evidence type="ECO:0000256" key="7">
    <source>
        <dbReference type="ARBA" id="ARBA00022833"/>
    </source>
</evidence>
<dbReference type="Gene3D" id="3.40.50.300">
    <property type="entry name" value="P-loop containing nucleotide triphosphate hydrolases"/>
    <property type="match status" value="2"/>
</dbReference>
<dbReference type="NCBIfam" id="TIGR00595">
    <property type="entry name" value="priA"/>
    <property type="match status" value="1"/>
</dbReference>
<comment type="subunit">
    <text evidence="12">Component of the replication restart primosome.</text>
</comment>
<feature type="domain" description="Helicase C-terminal" evidence="14">
    <location>
        <begin position="570"/>
        <end position="727"/>
    </location>
</feature>
<keyword evidence="5 12" id="KW-0378">Hydrolase</keyword>